<evidence type="ECO:0008006" key="3">
    <source>
        <dbReference type="Google" id="ProtNLM"/>
    </source>
</evidence>
<dbReference type="AlphaFoldDB" id="A0A7X0I8T8"/>
<reference evidence="1 2" key="1">
    <citation type="submission" date="2020-08" db="EMBL/GenBank/DDBJ databases">
        <title>Sequencing the genomes of 1000 actinobacteria strains.</title>
        <authorList>
            <person name="Klenk H.-P."/>
        </authorList>
    </citation>
    <scope>NUCLEOTIDE SEQUENCE [LARGE SCALE GENOMIC DNA]</scope>
    <source>
        <strain evidence="1 2">DSM 44936</strain>
    </source>
</reference>
<comment type="caution">
    <text evidence="1">The sequence shown here is derived from an EMBL/GenBank/DDBJ whole genome shotgun (WGS) entry which is preliminary data.</text>
</comment>
<proteinExistence type="predicted"/>
<accession>A0A7X0I8T8</accession>
<sequence length="845" mass="90426">MTHALPRPAPWSLLDHLVVRTTGFPYEAVEELRLPASAEAIDAVLAAERAAGEHRATLLRDTFPAAVRAAAGDKAAGRLLSRQRAAVGRFRPVAVPEAYGAAVPTEALTEALTEWNRLLAVTAELAERAEAAHPAELALCGERLRAVAADPRLQDAILLLSPAFHDSLRKYAAGSAKDARQVERRLAAYLQRLAAKNETNSHYGPVNHGRLDPGLTAPLRVVRDPSRVTRTVFAAARLADALTAAVHADPRMRPHLRPRRSVAFQVADGRATHTGTGRAVALSPEDVRLIEAADGTRGVAELAADLGEPWTSVAARVAALVHRRLLVFAPPAAPDTAYPLAAVAGWLASCPQAVDDDADQAVKEWSSTAQELTGLVAACAAEPRTTAMTALRRLEERYEELSGEAARRGGGTMYADRTLVFEECRGDLARFELGGGTARRVGDDLVPVIELWRTAALLRSHDQRRQARRVLDALTPRGDVPLLRYLRSATAAVPDGGPVGGPVDGTVGGTEDTALAGFGRALRGLLDGHGDAPHVELAPERLAAVSAGALAAIDDVSHPSFTSVDLMLAADGPEAAAEGRFRLVVGEGHAPALLSVFPTDHFRRESGDPDRVAALLAKVFADAGVRVGQVLIGRGTKIFPYRLADTLIELRPHLPGPGGVPAAALRVRADGHGVALYDDDGPLLLHPQLRRAPGFDPFAPFTLPAVEDHPVTLPEHTPRITVGGVVYQRERWRVPGLPWDAGLGGWGLLRAAREWRARSGMPEQVYYRTPEEPKPLLLDFTSRHLVELFHRHVARGAGPVTVSEMLPAPDDLWLTGPDGRHTMELRAFAVHPGGAGATGWRLHRG</sequence>
<gene>
    <name evidence="1" type="ORF">BJ992_000161</name>
</gene>
<protein>
    <recommendedName>
        <fullName evidence="3">Lantibiotic dehydratase</fullName>
    </recommendedName>
</protein>
<dbReference type="EMBL" id="JACHIU010000001">
    <property type="protein sequence ID" value="MBB6470730.1"/>
    <property type="molecule type" value="Genomic_DNA"/>
</dbReference>
<dbReference type="RefSeq" id="WP_184978050.1">
    <property type="nucleotide sequence ID" value="NZ_BAAALO010000006.1"/>
</dbReference>
<organism evidence="1 2">
    <name type="scientific">Sphaerisporangium rubeum</name>
    <dbReference type="NCBI Taxonomy" id="321317"/>
    <lineage>
        <taxon>Bacteria</taxon>
        <taxon>Bacillati</taxon>
        <taxon>Actinomycetota</taxon>
        <taxon>Actinomycetes</taxon>
        <taxon>Streptosporangiales</taxon>
        <taxon>Streptosporangiaceae</taxon>
        <taxon>Sphaerisporangium</taxon>
    </lineage>
</organism>
<dbReference type="Proteomes" id="UP000555564">
    <property type="component" value="Unassembled WGS sequence"/>
</dbReference>
<keyword evidence="2" id="KW-1185">Reference proteome</keyword>
<name>A0A7X0I8T8_9ACTN</name>
<evidence type="ECO:0000313" key="2">
    <source>
        <dbReference type="Proteomes" id="UP000555564"/>
    </source>
</evidence>
<evidence type="ECO:0000313" key="1">
    <source>
        <dbReference type="EMBL" id="MBB6470730.1"/>
    </source>
</evidence>